<accession>A0ABV2SD79</accession>
<sequence length="143" mass="17206">MKKRRQLDKLKMLREMQCQQVKQELAEHQGRLAQEEMRLQQLEDYQKNYVWDEERQADGLLLNSAYMMAQSVHQAVLHQRQQVDVQQAQCRASRNKYTHERLRLRTAESLYNSHKKKLDKKAARQEQKVFDEVSSVMLRVESF</sequence>
<evidence type="ECO:0000256" key="5">
    <source>
        <dbReference type="ARBA" id="ARBA00022475"/>
    </source>
</evidence>
<evidence type="ECO:0000256" key="6">
    <source>
        <dbReference type="ARBA" id="ARBA00022500"/>
    </source>
</evidence>
<evidence type="ECO:0000256" key="7">
    <source>
        <dbReference type="ARBA" id="ARBA00022795"/>
    </source>
</evidence>
<evidence type="ECO:0000313" key="12">
    <source>
        <dbReference type="EMBL" id="MET4755161.1"/>
    </source>
</evidence>
<dbReference type="Proteomes" id="UP001549366">
    <property type="component" value="Unassembled WGS sequence"/>
</dbReference>
<keyword evidence="8" id="KW-0653">Protein transport</keyword>
<dbReference type="InterPro" id="IPR053716">
    <property type="entry name" value="Flag_assembly_chemotaxis_eff"/>
</dbReference>
<keyword evidence="12" id="KW-0966">Cell projection</keyword>
<dbReference type="InterPro" id="IPR012823">
    <property type="entry name" value="Flagell_FliJ"/>
</dbReference>
<comment type="similarity">
    <text evidence="2">Belongs to the FliJ family.</text>
</comment>
<keyword evidence="12" id="KW-0282">Flagellum</keyword>
<evidence type="ECO:0000256" key="11">
    <source>
        <dbReference type="SAM" id="Coils"/>
    </source>
</evidence>
<name>A0ABV2SD79_9GAMM</name>
<protein>
    <recommendedName>
        <fullName evidence="3">Flagellar FliJ protein</fullName>
    </recommendedName>
</protein>
<evidence type="ECO:0000256" key="9">
    <source>
        <dbReference type="ARBA" id="ARBA00023136"/>
    </source>
</evidence>
<keyword evidence="10" id="KW-1006">Bacterial flagellum protein export</keyword>
<proteinExistence type="inferred from homology"/>
<evidence type="ECO:0000256" key="4">
    <source>
        <dbReference type="ARBA" id="ARBA00022448"/>
    </source>
</evidence>
<dbReference type="Pfam" id="PF02050">
    <property type="entry name" value="FliJ"/>
    <property type="match status" value="1"/>
</dbReference>
<evidence type="ECO:0000256" key="8">
    <source>
        <dbReference type="ARBA" id="ARBA00022927"/>
    </source>
</evidence>
<keyword evidence="6" id="KW-0145">Chemotaxis</keyword>
<keyword evidence="7" id="KW-1005">Bacterial flagellum biogenesis</keyword>
<organism evidence="12 13">
    <name type="scientific">Endozoicomonas lisbonensis</name>
    <dbReference type="NCBI Taxonomy" id="3120522"/>
    <lineage>
        <taxon>Bacteria</taxon>
        <taxon>Pseudomonadati</taxon>
        <taxon>Pseudomonadota</taxon>
        <taxon>Gammaproteobacteria</taxon>
        <taxon>Oceanospirillales</taxon>
        <taxon>Endozoicomonadaceae</taxon>
        <taxon>Endozoicomonas</taxon>
    </lineage>
</organism>
<keyword evidence="5" id="KW-1003">Cell membrane</keyword>
<keyword evidence="13" id="KW-1185">Reference proteome</keyword>
<feature type="coiled-coil region" evidence="11">
    <location>
        <begin position="18"/>
        <end position="45"/>
    </location>
</feature>
<keyword evidence="4" id="KW-0813">Transport</keyword>
<reference evidence="12 13" key="1">
    <citation type="submission" date="2024-06" db="EMBL/GenBank/DDBJ databases">
        <title>Genomic Encyclopedia of Type Strains, Phase V (KMG-V): Genome sequencing to study the core and pangenomes of soil and plant-associated prokaryotes.</title>
        <authorList>
            <person name="Whitman W."/>
        </authorList>
    </citation>
    <scope>NUCLEOTIDE SEQUENCE [LARGE SCALE GENOMIC DNA]</scope>
    <source>
        <strain evidence="12 13">NE40</strain>
    </source>
</reference>
<evidence type="ECO:0000256" key="10">
    <source>
        <dbReference type="ARBA" id="ARBA00023225"/>
    </source>
</evidence>
<dbReference type="Gene3D" id="1.10.287.1700">
    <property type="match status" value="1"/>
</dbReference>
<dbReference type="RefSeq" id="WP_354009612.1">
    <property type="nucleotide sequence ID" value="NZ_JBEWTA010000001.1"/>
</dbReference>
<evidence type="ECO:0000256" key="1">
    <source>
        <dbReference type="ARBA" id="ARBA00004413"/>
    </source>
</evidence>
<keyword evidence="9" id="KW-0472">Membrane</keyword>
<keyword evidence="12" id="KW-0969">Cilium</keyword>
<gene>
    <name evidence="12" type="ORF">V5J35_000353</name>
</gene>
<evidence type="ECO:0000313" key="13">
    <source>
        <dbReference type="Proteomes" id="UP001549366"/>
    </source>
</evidence>
<evidence type="ECO:0000256" key="3">
    <source>
        <dbReference type="ARBA" id="ARBA00020392"/>
    </source>
</evidence>
<comment type="subcellular location">
    <subcellularLocation>
        <location evidence="1">Cell membrane</location>
        <topology evidence="1">Peripheral membrane protein</topology>
        <orientation evidence="1">Cytoplasmic side</orientation>
    </subcellularLocation>
</comment>
<dbReference type="EMBL" id="JBEWTB010000002">
    <property type="protein sequence ID" value="MET4755161.1"/>
    <property type="molecule type" value="Genomic_DNA"/>
</dbReference>
<comment type="caution">
    <text evidence="12">The sequence shown here is derived from an EMBL/GenBank/DDBJ whole genome shotgun (WGS) entry which is preliminary data.</text>
</comment>
<keyword evidence="11" id="KW-0175">Coiled coil</keyword>
<evidence type="ECO:0000256" key="2">
    <source>
        <dbReference type="ARBA" id="ARBA00010004"/>
    </source>
</evidence>